<dbReference type="EMBL" id="NEVH01019970">
    <property type="protein sequence ID" value="PNF22039.1"/>
    <property type="molecule type" value="Genomic_DNA"/>
</dbReference>
<proteinExistence type="predicted"/>
<protein>
    <submittedName>
        <fullName evidence="1">Uncharacterized protein</fullName>
    </submittedName>
</protein>
<organism evidence="1 2">
    <name type="scientific">Cryptotermes secundus</name>
    <dbReference type="NCBI Taxonomy" id="105785"/>
    <lineage>
        <taxon>Eukaryota</taxon>
        <taxon>Metazoa</taxon>
        <taxon>Ecdysozoa</taxon>
        <taxon>Arthropoda</taxon>
        <taxon>Hexapoda</taxon>
        <taxon>Insecta</taxon>
        <taxon>Pterygota</taxon>
        <taxon>Neoptera</taxon>
        <taxon>Polyneoptera</taxon>
        <taxon>Dictyoptera</taxon>
        <taxon>Blattodea</taxon>
        <taxon>Blattoidea</taxon>
        <taxon>Termitoidae</taxon>
        <taxon>Kalotermitidae</taxon>
        <taxon>Cryptotermitinae</taxon>
        <taxon>Cryptotermes</taxon>
    </lineage>
</organism>
<name>A0A2J7Q0D1_9NEOP</name>
<sequence length="54" mass="6250">MRRIAPSSRQCTHPHVSLKTTESVIIVPHPPYSQVVFDSIKENDFHSTCETWKK</sequence>
<dbReference type="AlphaFoldDB" id="A0A2J7Q0D1"/>
<evidence type="ECO:0000313" key="1">
    <source>
        <dbReference type="EMBL" id="PNF22039.1"/>
    </source>
</evidence>
<accession>A0A2J7Q0D1</accession>
<reference evidence="1 2" key="1">
    <citation type="submission" date="2017-12" db="EMBL/GenBank/DDBJ databases">
        <title>Hemimetabolous genomes reveal molecular basis of termite eusociality.</title>
        <authorList>
            <person name="Harrison M.C."/>
            <person name="Jongepier E."/>
            <person name="Robertson H.M."/>
            <person name="Arning N."/>
            <person name="Bitard-Feildel T."/>
            <person name="Chao H."/>
            <person name="Childers C.P."/>
            <person name="Dinh H."/>
            <person name="Doddapaneni H."/>
            <person name="Dugan S."/>
            <person name="Gowin J."/>
            <person name="Greiner C."/>
            <person name="Han Y."/>
            <person name="Hu H."/>
            <person name="Hughes D.S.T."/>
            <person name="Huylmans A.-K."/>
            <person name="Kemena C."/>
            <person name="Kremer L.P.M."/>
            <person name="Lee S.L."/>
            <person name="Lopez-Ezquerra A."/>
            <person name="Mallet L."/>
            <person name="Monroy-Kuhn J.M."/>
            <person name="Moser A."/>
            <person name="Murali S.C."/>
            <person name="Muzny D.M."/>
            <person name="Otani S."/>
            <person name="Piulachs M.-D."/>
            <person name="Poelchau M."/>
            <person name="Qu J."/>
            <person name="Schaub F."/>
            <person name="Wada-Katsumata A."/>
            <person name="Worley K.C."/>
            <person name="Xie Q."/>
            <person name="Ylla G."/>
            <person name="Poulsen M."/>
            <person name="Gibbs R.A."/>
            <person name="Schal C."/>
            <person name="Richards S."/>
            <person name="Belles X."/>
            <person name="Korb J."/>
            <person name="Bornberg-Bauer E."/>
        </authorList>
    </citation>
    <scope>NUCLEOTIDE SEQUENCE [LARGE SCALE GENOMIC DNA]</scope>
    <source>
        <tissue evidence="1">Whole body</tissue>
    </source>
</reference>
<comment type="caution">
    <text evidence="1">The sequence shown here is derived from an EMBL/GenBank/DDBJ whole genome shotgun (WGS) entry which is preliminary data.</text>
</comment>
<keyword evidence="2" id="KW-1185">Reference proteome</keyword>
<dbReference type="InParanoid" id="A0A2J7Q0D1"/>
<gene>
    <name evidence="1" type="ORF">B7P43_G10245</name>
</gene>
<dbReference type="Proteomes" id="UP000235965">
    <property type="component" value="Unassembled WGS sequence"/>
</dbReference>
<evidence type="ECO:0000313" key="2">
    <source>
        <dbReference type="Proteomes" id="UP000235965"/>
    </source>
</evidence>